<comment type="subunit">
    <text evidence="2">Monomer. Binds 30S ribosomal subunits, but not 50S ribosomal subunits or 70S ribosomes.</text>
</comment>
<dbReference type="InterPro" id="IPR020053">
    <property type="entry name" value="Ribosome-bd_factorA_CS"/>
</dbReference>
<dbReference type="PROSITE" id="PS01319">
    <property type="entry name" value="RBFA"/>
    <property type="match status" value="1"/>
</dbReference>
<dbReference type="GO" id="GO:0030490">
    <property type="term" value="P:maturation of SSU-rRNA"/>
    <property type="evidence" value="ECO:0007669"/>
    <property type="project" value="UniProtKB-UniRule"/>
</dbReference>
<dbReference type="NCBIfam" id="TIGR00082">
    <property type="entry name" value="rbfA"/>
    <property type="match status" value="1"/>
</dbReference>
<dbReference type="GO" id="GO:0005829">
    <property type="term" value="C:cytosol"/>
    <property type="evidence" value="ECO:0007669"/>
    <property type="project" value="TreeGrafter"/>
</dbReference>
<dbReference type="Proteomes" id="UP000324781">
    <property type="component" value="Unassembled WGS sequence"/>
</dbReference>
<reference evidence="3 4" key="1">
    <citation type="submission" date="2016-11" db="EMBL/GenBank/DDBJ databases">
        <authorList>
            <person name="Varghese N."/>
            <person name="Submissions S."/>
        </authorList>
    </citation>
    <scope>NUCLEOTIDE SEQUENCE [LARGE SCALE GENOMIC DNA]</scope>
    <source>
        <strain evidence="3 4">DSM 19027</strain>
    </source>
</reference>
<dbReference type="GO" id="GO:0043024">
    <property type="term" value="F:ribosomal small subunit binding"/>
    <property type="evidence" value="ECO:0007669"/>
    <property type="project" value="TreeGrafter"/>
</dbReference>
<evidence type="ECO:0000256" key="2">
    <source>
        <dbReference type="HAMAP-Rule" id="MF_00003"/>
    </source>
</evidence>
<proteinExistence type="inferred from homology"/>
<keyword evidence="1 2" id="KW-0690">Ribosome biogenesis</keyword>
<dbReference type="OrthoDB" id="307788at2"/>
<comment type="function">
    <text evidence="2">One of several proteins that assist in the late maturation steps of the functional core of the 30S ribosomal subunit. Associates with free 30S ribosomal subunits (but not with 30S subunits that are part of 70S ribosomes or polysomes). Required for efficient processing of 16S rRNA. May interact with the 5'-terminal helix region of 16S rRNA.</text>
</comment>
<dbReference type="HAMAP" id="MF_00003">
    <property type="entry name" value="RbfA"/>
    <property type="match status" value="1"/>
</dbReference>
<evidence type="ECO:0000313" key="3">
    <source>
        <dbReference type="EMBL" id="SHI98397.1"/>
    </source>
</evidence>
<dbReference type="Gene3D" id="3.30.300.20">
    <property type="match status" value="1"/>
</dbReference>
<dbReference type="PANTHER" id="PTHR33515:SF1">
    <property type="entry name" value="RIBOSOME-BINDING FACTOR A, CHLOROPLASTIC-RELATED"/>
    <property type="match status" value="1"/>
</dbReference>
<dbReference type="SUPFAM" id="SSF89919">
    <property type="entry name" value="Ribosome-binding factor A, RbfA"/>
    <property type="match status" value="1"/>
</dbReference>
<keyword evidence="4" id="KW-1185">Reference proteome</keyword>
<comment type="subcellular location">
    <subcellularLocation>
        <location evidence="2">Cytoplasm</location>
    </subcellularLocation>
</comment>
<keyword evidence="2" id="KW-0963">Cytoplasm</keyword>
<dbReference type="AlphaFoldDB" id="A0A1M6FL06"/>
<sequence>MDRTDRIAEEIKKELSHIIRENIKDPRLPDFVSITAVKVTKDLRYAKVYVSIYGDETKKKDAIAALTSAAGFIRREVGQRISLRYTPEIHFKLDESIEQGMHISKLIEETMGGSGNQASDS</sequence>
<comment type="similarity">
    <text evidence="2">Belongs to the RbfA family.</text>
</comment>
<dbReference type="RefSeq" id="WP_149678526.1">
    <property type="nucleotide sequence ID" value="NZ_DAONMB010000059.1"/>
</dbReference>
<dbReference type="PANTHER" id="PTHR33515">
    <property type="entry name" value="RIBOSOME-BINDING FACTOR A, CHLOROPLASTIC-RELATED"/>
    <property type="match status" value="1"/>
</dbReference>
<dbReference type="InterPro" id="IPR000238">
    <property type="entry name" value="RbfA"/>
</dbReference>
<dbReference type="Pfam" id="PF02033">
    <property type="entry name" value="RBFA"/>
    <property type="match status" value="1"/>
</dbReference>
<dbReference type="EMBL" id="FQZP01000018">
    <property type="protein sequence ID" value="SHI98397.1"/>
    <property type="molecule type" value="Genomic_DNA"/>
</dbReference>
<evidence type="ECO:0000313" key="4">
    <source>
        <dbReference type="Proteomes" id="UP000324781"/>
    </source>
</evidence>
<name>A0A1M6FL06_9FIRM</name>
<protein>
    <recommendedName>
        <fullName evidence="2">Ribosome-binding factor A</fullName>
    </recommendedName>
</protein>
<evidence type="ECO:0000256" key="1">
    <source>
        <dbReference type="ARBA" id="ARBA00022517"/>
    </source>
</evidence>
<organism evidence="3 4">
    <name type="scientific">Thermoclostridium caenicola</name>
    <dbReference type="NCBI Taxonomy" id="659425"/>
    <lineage>
        <taxon>Bacteria</taxon>
        <taxon>Bacillati</taxon>
        <taxon>Bacillota</taxon>
        <taxon>Clostridia</taxon>
        <taxon>Eubacteriales</taxon>
        <taxon>Oscillospiraceae</taxon>
        <taxon>Thermoclostridium</taxon>
    </lineage>
</organism>
<gene>
    <name evidence="2" type="primary">rbfA</name>
    <name evidence="3" type="ORF">SAMN05444373_10186</name>
</gene>
<dbReference type="InterPro" id="IPR023799">
    <property type="entry name" value="RbfA_dom_sf"/>
</dbReference>
<dbReference type="InterPro" id="IPR015946">
    <property type="entry name" value="KH_dom-like_a/b"/>
</dbReference>
<accession>A0A1M6FL06</accession>